<feature type="transmembrane region" description="Helical" evidence="7">
    <location>
        <begin position="48"/>
        <end position="71"/>
    </location>
</feature>
<feature type="transmembrane region" description="Helical" evidence="7">
    <location>
        <begin position="171"/>
        <end position="191"/>
    </location>
</feature>
<dbReference type="OrthoDB" id="9815525at2"/>
<dbReference type="GO" id="GO:0005886">
    <property type="term" value="C:plasma membrane"/>
    <property type="evidence" value="ECO:0007669"/>
    <property type="project" value="UniProtKB-SubCell"/>
</dbReference>
<feature type="transmembrane region" description="Helical" evidence="7">
    <location>
        <begin position="253"/>
        <end position="275"/>
    </location>
</feature>
<keyword evidence="6 7" id="KW-0472">Membrane</keyword>
<evidence type="ECO:0000256" key="6">
    <source>
        <dbReference type="ARBA" id="ARBA00023136"/>
    </source>
</evidence>
<dbReference type="PANTHER" id="PTHR23513:SF6">
    <property type="entry name" value="MAJOR FACILITATOR SUPERFAMILY ASSOCIATED DOMAIN-CONTAINING PROTEIN"/>
    <property type="match status" value="1"/>
</dbReference>
<dbReference type="SUPFAM" id="SSF103473">
    <property type="entry name" value="MFS general substrate transporter"/>
    <property type="match status" value="1"/>
</dbReference>
<evidence type="ECO:0000256" key="2">
    <source>
        <dbReference type="ARBA" id="ARBA00022448"/>
    </source>
</evidence>
<keyword evidence="4 7" id="KW-0812">Transmembrane</keyword>
<comment type="subcellular location">
    <subcellularLocation>
        <location evidence="1">Cell membrane</location>
        <topology evidence="1">Multi-pass membrane protein</topology>
    </subcellularLocation>
</comment>
<feature type="transmembrane region" description="Helical" evidence="7">
    <location>
        <begin position="106"/>
        <end position="126"/>
    </location>
</feature>
<feature type="transmembrane region" description="Helical" evidence="7">
    <location>
        <begin position="78"/>
        <end position="100"/>
    </location>
</feature>
<feature type="transmembrane region" description="Helical" evidence="7">
    <location>
        <begin position="287"/>
        <end position="306"/>
    </location>
</feature>
<dbReference type="Gene3D" id="1.20.1250.20">
    <property type="entry name" value="MFS general substrate transporter like domains"/>
    <property type="match status" value="1"/>
</dbReference>
<evidence type="ECO:0000256" key="5">
    <source>
        <dbReference type="ARBA" id="ARBA00022989"/>
    </source>
</evidence>
<evidence type="ECO:0000313" key="9">
    <source>
        <dbReference type="Proteomes" id="UP000236732"/>
    </source>
</evidence>
<evidence type="ECO:0000256" key="3">
    <source>
        <dbReference type="ARBA" id="ARBA00022475"/>
    </source>
</evidence>
<dbReference type="PANTHER" id="PTHR23513">
    <property type="entry name" value="INTEGRAL MEMBRANE EFFLUX PROTEIN-RELATED"/>
    <property type="match status" value="1"/>
</dbReference>
<name>A0A1H5ZMS3_9ACTN</name>
<feature type="transmembrane region" description="Helical" evidence="7">
    <location>
        <begin position="312"/>
        <end position="332"/>
    </location>
</feature>
<keyword evidence="9" id="KW-1185">Reference proteome</keyword>
<proteinExistence type="predicted"/>
<dbReference type="CDD" id="cd06173">
    <property type="entry name" value="MFS_MefA_like"/>
    <property type="match status" value="1"/>
</dbReference>
<reference evidence="8 9" key="1">
    <citation type="submission" date="2016-10" db="EMBL/GenBank/DDBJ databases">
        <authorList>
            <person name="de Groot N.N."/>
        </authorList>
    </citation>
    <scope>NUCLEOTIDE SEQUENCE [LARGE SCALE GENOMIC DNA]</scope>
    <source>
        <strain evidence="8 9">CGMCC 4.7037</strain>
    </source>
</reference>
<dbReference type="Pfam" id="PF05977">
    <property type="entry name" value="MFS_3"/>
    <property type="match status" value="1"/>
</dbReference>
<keyword evidence="2" id="KW-0813">Transport</keyword>
<keyword evidence="3" id="KW-1003">Cell membrane</keyword>
<organism evidence="8 9">
    <name type="scientific">Nonomuraea solani</name>
    <dbReference type="NCBI Taxonomy" id="1144553"/>
    <lineage>
        <taxon>Bacteria</taxon>
        <taxon>Bacillati</taxon>
        <taxon>Actinomycetota</taxon>
        <taxon>Actinomycetes</taxon>
        <taxon>Streptosporangiales</taxon>
        <taxon>Streptosporangiaceae</taxon>
        <taxon>Nonomuraea</taxon>
    </lineage>
</organism>
<keyword evidence="5 7" id="KW-1133">Transmembrane helix</keyword>
<sequence>MLLRVSLLRERDFRGLFLADSASQVGTQLLHLALPLVAVTALRASAVQVGLLTACQTLAFVVIGLPAGAIVDRLSKRLVMVVADWARALALVSVPVAWWLGVLTIYQLYAVALVLGVFTVFFDAAYQSYLPHLVGRERLVEGNSMMEGLRTVAHLGGPSVGGYLVQFLTAPFALVVTVAGYVWSALCLATIRKREPRRERAGSHLGKEIAEGVRFVFGHRLLRRIAGCAGTANLFGTMAQPAILLLLARDLGLPAGTIGLLLAVGGVGGVVGALVNRRVAARFGQGPTIWLAIGLPAPLMFVVPWVQADWRLALFALFEFCFGAGAVIFNVTQLSFRQAVTPEPLLGRMNATIRFLVWGTMPLGGLLGGVLGEVMGVRNALLVAAAGSCLAFLWVFTSPMRTMRELPVSSRTLP</sequence>
<protein>
    <submittedName>
        <fullName evidence="8">Predicted arabinose efflux permease, MFS family</fullName>
    </submittedName>
</protein>
<evidence type="ECO:0000256" key="7">
    <source>
        <dbReference type="SAM" id="Phobius"/>
    </source>
</evidence>
<evidence type="ECO:0000256" key="4">
    <source>
        <dbReference type="ARBA" id="ARBA00022692"/>
    </source>
</evidence>
<dbReference type="AlphaFoldDB" id="A0A1H5ZMS3"/>
<feature type="transmembrane region" description="Helical" evidence="7">
    <location>
        <begin position="353"/>
        <end position="371"/>
    </location>
</feature>
<feature type="transmembrane region" description="Helical" evidence="7">
    <location>
        <begin position="377"/>
        <end position="396"/>
    </location>
</feature>
<dbReference type="Proteomes" id="UP000236732">
    <property type="component" value="Unassembled WGS sequence"/>
</dbReference>
<evidence type="ECO:0000256" key="1">
    <source>
        <dbReference type="ARBA" id="ARBA00004651"/>
    </source>
</evidence>
<accession>A0A1H5ZMS3</accession>
<evidence type="ECO:0000313" key="8">
    <source>
        <dbReference type="EMBL" id="SEG37304.1"/>
    </source>
</evidence>
<feature type="transmembrane region" description="Helical" evidence="7">
    <location>
        <begin position="225"/>
        <end position="247"/>
    </location>
</feature>
<dbReference type="InterPro" id="IPR010290">
    <property type="entry name" value="TM_effector"/>
</dbReference>
<dbReference type="InterPro" id="IPR036259">
    <property type="entry name" value="MFS_trans_sf"/>
</dbReference>
<dbReference type="EMBL" id="FNVT01000002">
    <property type="protein sequence ID" value="SEG37304.1"/>
    <property type="molecule type" value="Genomic_DNA"/>
</dbReference>
<gene>
    <name evidence="8" type="ORF">SAMN05444920_102759</name>
</gene>